<proteinExistence type="predicted"/>
<comment type="caution">
    <text evidence="5">The sequence shown here is derived from an EMBL/GenBank/DDBJ whole genome shotgun (WGS) entry which is preliminary data.</text>
</comment>
<name>A0A9X2MN71_9BACL</name>
<dbReference type="InterPro" id="IPR009057">
    <property type="entry name" value="Homeodomain-like_sf"/>
</dbReference>
<dbReference type="PROSITE" id="PS01124">
    <property type="entry name" value="HTH_ARAC_FAMILY_2"/>
    <property type="match status" value="1"/>
</dbReference>
<keyword evidence="1" id="KW-0805">Transcription regulation</keyword>
<dbReference type="Proteomes" id="UP001141950">
    <property type="component" value="Unassembled WGS sequence"/>
</dbReference>
<organism evidence="5 6">
    <name type="scientific">Paenibacillus soyae</name>
    <dbReference type="NCBI Taxonomy" id="2969249"/>
    <lineage>
        <taxon>Bacteria</taxon>
        <taxon>Bacillati</taxon>
        <taxon>Bacillota</taxon>
        <taxon>Bacilli</taxon>
        <taxon>Bacillales</taxon>
        <taxon>Paenibacillaceae</taxon>
        <taxon>Paenibacillus</taxon>
    </lineage>
</organism>
<gene>
    <name evidence="5" type="ORF">NQZ67_02820</name>
</gene>
<dbReference type="PANTHER" id="PTHR43280:SF28">
    <property type="entry name" value="HTH-TYPE TRANSCRIPTIONAL ACTIVATOR RHAS"/>
    <property type="match status" value="1"/>
</dbReference>
<reference evidence="5" key="1">
    <citation type="submission" date="2022-08" db="EMBL/GenBank/DDBJ databases">
        <title>The genomic sequence of strain Paenibacillus sp. SCIV0701.</title>
        <authorList>
            <person name="Zhao H."/>
        </authorList>
    </citation>
    <scope>NUCLEOTIDE SEQUENCE</scope>
    <source>
        <strain evidence="5">SCIV0701</strain>
    </source>
</reference>
<evidence type="ECO:0000259" key="4">
    <source>
        <dbReference type="PROSITE" id="PS01124"/>
    </source>
</evidence>
<dbReference type="GO" id="GO:0003700">
    <property type="term" value="F:DNA-binding transcription factor activity"/>
    <property type="evidence" value="ECO:0007669"/>
    <property type="project" value="InterPro"/>
</dbReference>
<dbReference type="SMART" id="SM00342">
    <property type="entry name" value="HTH_ARAC"/>
    <property type="match status" value="1"/>
</dbReference>
<accession>A0A9X2MN71</accession>
<dbReference type="Pfam" id="PF12833">
    <property type="entry name" value="HTH_18"/>
    <property type="match status" value="1"/>
</dbReference>
<dbReference type="PANTHER" id="PTHR43280">
    <property type="entry name" value="ARAC-FAMILY TRANSCRIPTIONAL REGULATOR"/>
    <property type="match status" value="1"/>
</dbReference>
<dbReference type="AlphaFoldDB" id="A0A9X2MN71"/>
<keyword evidence="2" id="KW-0238">DNA-binding</keyword>
<dbReference type="Gene3D" id="1.10.10.60">
    <property type="entry name" value="Homeodomain-like"/>
    <property type="match status" value="2"/>
</dbReference>
<sequence>MEQIIAYIQQNIDEELPLGKLAGQAAYSPYHFTRLFKEMMGISPLYYVSSLRLQKAKDLLLNTNLSIRDIGMEIGQQSLGTFTTRFTQRVGMTPAQFRNTANEADRYLEMLRKLESWGTPVISQPHHVTVRGTVRSEHPFEGVVLIGLFPKPIPEGFPLYGTLIGTLGHFEMPDVKPGIYYLMGTTISWGTDAKNMLLPQTTLRTRFKTAIRVQSGAELPHLDVTLHPPSLDDPPILISLPVLMNHFLGRVQNQESYPYLGKGKARG</sequence>
<dbReference type="SUPFAM" id="SSF46689">
    <property type="entry name" value="Homeodomain-like"/>
    <property type="match status" value="2"/>
</dbReference>
<evidence type="ECO:0000256" key="3">
    <source>
        <dbReference type="ARBA" id="ARBA00023163"/>
    </source>
</evidence>
<keyword evidence="6" id="KW-1185">Reference proteome</keyword>
<evidence type="ECO:0000256" key="1">
    <source>
        <dbReference type="ARBA" id="ARBA00023015"/>
    </source>
</evidence>
<evidence type="ECO:0000313" key="6">
    <source>
        <dbReference type="Proteomes" id="UP001141950"/>
    </source>
</evidence>
<evidence type="ECO:0000256" key="2">
    <source>
        <dbReference type="ARBA" id="ARBA00023125"/>
    </source>
</evidence>
<dbReference type="RefSeq" id="WP_257443348.1">
    <property type="nucleotide sequence ID" value="NZ_JANIPJ010000002.1"/>
</dbReference>
<dbReference type="EMBL" id="JANIPJ010000002">
    <property type="protein sequence ID" value="MCR2802803.1"/>
    <property type="molecule type" value="Genomic_DNA"/>
</dbReference>
<evidence type="ECO:0000313" key="5">
    <source>
        <dbReference type="EMBL" id="MCR2802803.1"/>
    </source>
</evidence>
<dbReference type="InterPro" id="IPR018060">
    <property type="entry name" value="HTH_AraC"/>
</dbReference>
<protein>
    <submittedName>
        <fullName evidence="5">AraC family transcriptional regulator</fullName>
    </submittedName>
</protein>
<keyword evidence="3" id="KW-0804">Transcription</keyword>
<feature type="domain" description="HTH araC/xylS-type" evidence="4">
    <location>
        <begin position="2"/>
        <end position="100"/>
    </location>
</feature>
<dbReference type="GO" id="GO:0043565">
    <property type="term" value="F:sequence-specific DNA binding"/>
    <property type="evidence" value="ECO:0007669"/>
    <property type="project" value="InterPro"/>
</dbReference>